<feature type="compositionally biased region" description="Polar residues" evidence="1">
    <location>
        <begin position="147"/>
        <end position="166"/>
    </location>
</feature>
<feature type="compositionally biased region" description="Low complexity" evidence="1">
    <location>
        <begin position="451"/>
        <end position="460"/>
    </location>
</feature>
<organism evidence="3 4">
    <name type="scientific">Cyclostephanos tholiformis</name>
    <dbReference type="NCBI Taxonomy" id="382380"/>
    <lineage>
        <taxon>Eukaryota</taxon>
        <taxon>Sar</taxon>
        <taxon>Stramenopiles</taxon>
        <taxon>Ochrophyta</taxon>
        <taxon>Bacillariophyta</taxon>
        <taxon>Coscinodiscophyceae</taxon>
        <taxon>Thalassiosirophycidae</taxon>
        <taxon>Stephanodiscales</taxon>
        <taxon>Stephanodiscaceae</taxon>
        <taxon>Cyclostephanos</taxon>
    </lineage>
</organism>
<feature type="compositionally biased region" description="Basic residues" evidence="1">
    <location>
        <begin position="95"/>
        <end position="107"/>
    </location>
</feature>
<name>A0ABD3RDX1_9STRA</name>
<comment type="caution">
    <text evidence="3">The sequence shown here is derived from an EMBL/GenBank/DDBJ whole genome shotgun (WGS) entry which is preliminary data.</text>
</comment>
<feature type="compositionally biased region" description="Polar residues" evidence="1">
    <location>
        <begin position="185"/>
        <end position="197"/>
    </location>
</feature>
<feature type="compositionally biased region" description="Basic and acidic residues" evidence="1">
    <location>
        <begin position="966"/>
        <end position="991"/>
    </location>
</feature>
<dbReference type="Proteomes" id="UP001530377">
    <property type="component" value="Unassembled WGS sequence"/>
</dbReference>
<dbReference type="Gene3D" id="3.30.1370.50">
    <property type="entry name" value="R3H-like domain"/>
    <property type="match status" value="1"/>
</dbReference>
<feature type="compositionally biased region" description="Low complexity" evidence="1">
    <location>
        <begin position="263"/>
        <end position="279"/>
    </location>
</feature>
<dbReference type="AlphaFoldDB" id="A0ABD3RDX1"/>
<feature type="compositionally biased region" description="Gly residues" evidence="1">
    <location>
        <begin position="44"/>
        <end position="56"/>
    </location>
</feature>
<dbReference type="InterPro" id="IPR001374">
    <property type="entry name" value="R3H_dom"/>
</dbReference>
<dbReference type="Pfam" id="PF01424">
    <property type="entry name" value="R3H"/>
    <property type="match status" value="1"/>
</dbReference>
<gene>
    <name evidence="3" type="ORF">ACHAXA_008976</name>
</gene>
<feature type="region of interest" description="Disordered" evidence="1">
    <location>
        <begin position="964"/>
        <end position="1041"/>
    </location>
</feature>
<feature type="compositionally biased region" description="Basic residues" evidence="1">
    <location>
        <begin position="169"/>
        <end position="178"/>
    </location>
</feature>
<feature type="compositionally biased region" description="Basic residues" evidence="1">
    <location>
        <begin position="200"/>
        <end position="210"/>
    </location>
</feature>
<dbReference type="EMBL" id="JALLPB020000273">
    <property type="protein sequence ID" value="KAL3811217.1"/>
    <property type="molecule type" value="Genomic_DNA"/>
</dbReference>
<feature type="region of interest" description="Disordered" evidence="1">
    <location>
        <begin position="1"/>
        <end position="118"/>
    </location>
</feature>
<keyword evidence="4" id="KW-1185">Reference proteome</keyword>
<feature type="region of interest" description="Disordered" evidence="1">
    <location>
        <begin position="444"/>
        <end position="464"/>
    </location>
</feature>
<feature type="compositionally biased region" description="Basic residues" evidence="1">
    <location>
        <begin position="992"/>
        <end position="1003"/>
    </location>
</feature>
<proteinExistence type="predicted"/>
<dbReference type="InterPro" id="IPR036867">
    <property type="entry name" value="R3H_dom_sf"/>
</dbReference>
<feature type="compositionally biased region" description="Polar residues" evidence="1">
    <location>
        <begin position="75"/>
        <end position="89"/>
    </location>
</feature>
<evidence type="ECO:0000313" key="4">
    <source>
        <dbReference type="Proteomes" id="UP001530377"/>
    </source>
</evidence>
<feature type="region of interest" description="Disordered" evidence="1">
    <location>
        <begin position="132"/>
        <end position="217"/>
    </location>
</feature>
<feature type="region of interest" description="Disordered" evidence="1">
    <location>
        <begin position="310"/>
        <end position="332"/>
    </location>
</feature>
<feature type="compositionally biased region" description="Acidic residues" evidence="1">
    <location>
        <begin position="1025"/>
        <end position="1035"/>
    </location>
</feature>
<evidence type="ECO:0000256" key="1">
    <source>
        <dbReference type="SAM" id="MobiDB-lite"/>
    </source>
</evidence>
<feature type="region of interest" description="Disordered" evidence="1">
    <location>
        <begin position="579"/>
        <end position="609"/>
    </location>
</feature>
<evidence type="ECO:0000313" key="3">
    <source>
        <dbReference type="EMBL" id="KAL3811217.1"/>
    </source>
</evidence>
<protein>
    <recommendedName>
        <fullName evidence="2">R3H domain-containing protein</fullName>
    </recommendedName>
</protein>
<evidence type="ECO:0000259" key="2">
    <source>
        <dbReference type="SMART" id="SM00393"/>
    </source>
</evidence>
<feature type="compositionally biased region" description="Basic and acidic residues" evidence="1">
    <location>
        <begin position="313"/>
        <end position="329"/>
    </location>
</feature>
<accession>A0ABD3RDX1</accession>
<reference evidence="3 4" key="1">
    <citation type="submission" date="2024-10" db="EMBL/GenBank/DDBJ databases">
        <title>Updated reference genomes for cyclostephanoid diatoms.</title>
        <authorList>
            <person name="Roberts W.R."/>
            <person name="Alverson A.J."/>
        </authorList>
    </citation>
    <scope>NUCLEOTIDE SEQUENCE [LARGE SCALE GENOMIC DNA]</scope>
    <source>
        <strain evidence="3 4">AJA228-03</strain>
    </source>
</reference>
<dbReference type="SMART" id="SM00393">
    <property type="entry name" value="R3H"/>
    <property type="match status" value="1"/>
</dbReference>
<feature type="region of interest" description="Disordered" evidence="1">
    <location>
        <begin position="257"/>
        <end position="294"/>
    </location>
</feature>
<feature type="compositionally biased region" description="Basic and acidic residues" evidence="1">
    <location>
        <begin position="57"/>
        <end position="74"/>
    </location>
</feature>
<dbReference type="SUPFAM" id="SSF82708">
    <property type="entry name" value="R3H domain"/>
    <property type="match status" value="1"/>
</dbReference>
<sequence>MATMVDRPTPQDNPIRPFDEFSPADNAPSSGRGGRQQQRRRGGRGQGRGGGIGRVIGDGERRRQQQQEQKRQEQPRSTNGNGSETTNVDGETATKRGRGRARRRGRCVGRGADADSDAADFIASAIAEGSMDVSTAPENGHAGVSESVENSNGTAQGDNTAQISAKETQKKRNKKKVGKPRDEATNQGTMQQKQPSNPDRKKKMKNKGRKQWRDCIPAGLDDPISLEPLDQLPYPPFAIVVEPPYVPIWPGMWPPPRPDSRHATSTTDSSSSSAERVTSIAKSRGAGSKDDEKEREMAILREQWGDVSTVLSKTKDNQSNDINPKRSPVDESTATINNVNNENNIQGRQVNLFDGRVLAYYLVSTLQFIDPYNRRDLTRGELQALDAYLALHKLGNACVVEAYDDKGVTLSTAGRAAQSATGRAEILQQEARAILGSFFAQGGSGSGGGASSSQMQGQSSERQRDIRRVHSLNNTMEVVEPAANSFQRMYAAQQGVSIRNNMPSSAAALNDIGIYEGYGGGLLLIDDDINPGLRSGIPLYNNEMRGSYSARQIAERHSHEAQILEGAFPTLHSAAVSEAADSGKAVSEKGPPTQPSGPSRSLSKISKVVTKTDKKQIEKMIKAREEAERRAELSKLSYFNPNFPSGTATVSVFNNSTLPTTLMTRTPPSDAVLARNRNLALALDVAPSTVRNEPTLTGWARPVTQDAASVLTDMGDEFQKELAVNPKAQYTDSMLSEARDRMSELLKLESKWKKFLVDDRAMSCSLKAMNRPMRKFVHEYSDFWRLHTESFDPEGRRYIHCVKLEDTRAPNPLLSEAARKWRGPTRPITGPSAADVDLTMLPTGPASKLSAAVAVPAAIDGWRSEQRVPLKLAPRTVAGGVAKPITEFTMGGMTRSSSTPLLSMTGERPPPPRFAALHDKERPRLKLAPRSIPTWDELEKRHVSQNEWNEMTPDQQEVILLEIEEDDRKKTAQMQREREKEDARALRLDNKNKKKRAMMKKKQAILESAFASGDDDDGSSGSDWFEGDLEFDGSDDEGKLG</sequence>
<feature type="domain" description="R3H" evidence="2">
    <location>
        <begin position="728"/>
        <end position="804"/>
    </location>
</feature>